<name>A0A9P9G2T0_FUSRE</name>
<dbReference type="OrthoDB" id="5077557at2759"/>
<proteinExistence type="predicted"/>
<evidence type="ECO:0000313" key="2">
    <source>
        <dbReference type="EMBL" id="KAH7231393.1"/>
    </source>
</evidence>
<evidence type="ECO:0000313" key="3">
    <source>
        <dbReference type="Proteomes" id="UP000720189"/>
    </source>
</evidence>
<comment type="caution">
    <text evidence="2">The sequence shown here is derived from an EMBL/GenBank/DDBJ whole genome shotgun (WGS) entry which is preliminary data.</text>
</comment>
<dbReference type="RefSeq" id="XP_046043502.1">
    <property type="nucleotide sequence ID" value="XM_046188752.1"/>
</dbReference>
<reference evidence="2" key="1">
    <citation type="journal article" date="2021" name="Nat. Commun.">
        <title>Genetic determinants of endophytism in the Arabidopsis root mycobiome.</title>
        <authorList>
            <person name="Mesny F."/>
            <person name="Miyauchi S."/>
            <person name="Thiergart T."/>
            <person name="Pickel B."/>
            <person name="Atanasova L."/>
            <person name="Karlsson M."/>
            <person name="Huettel B."/>
            <person name="Barry K.W."/>
            <person name="Haridas S."/>
            <person name="Chen C."/>
            <person name="Bauer D."/>
            <person name="Andreopoulos W."/>
            <person name="Pangilinan J."/>
            <person name="LaButti K."/>
            <person name="Riley R."/>
            <person name="Lipzen A."/>
            <person name="Clum A."/>
            <person name="Drula E."/>
            <person name="Henrissat B."/>
            <person name="Kohler A."/>
            <person name="Grigoriev I.V."/>
            <person name="Martin F.M."/>
            <person name="Hacquard S."/>
        </authorList>
    </citation>
    <scope>NUCLEOTIDE SEQUENCE</scope>
    <source>
        <strain evidence="2">MPI-CAGE-AT-0023</strain>
    </source>
</reference>
<evidence type="ECO:0000256" key="1">
    <source>
        <dbReference type="SAM" id="MobiDB-lite"/>
    </source>
</evidence>
<dbReference type="Proteomes" id="UP000720189">
    <property type="component" value="Unassembled WGS sequence"/>
</dbReference>
<protein>
    <submittedName>
        <fullName evidence="2">Uncharacterized protein</fullName>
    </submittedName>
</protein>
<feature type="compositionally biased region" description="Acidic residues" evidence="1">
    <location>
        <begin position="406"/>
        <end position="437"/>
    </location>
</feature>
<dbReference type="GeneID" id="70218706"/>
<keyword evidence="3" id="KW-1185">Reference proteome</keyword>
<sequence>MTSLATYTDAIVTLRPSQLQKLESLGLYYNSPEPAIICIECGFAINPTRAPRHPGDRHHIPKSARRGLKPLIYSLNLPNPETLPLRPNGSPPHPNLTVYKGSACKHCGLRSISEKVFLAHVKSKHSKDIKLAARQQKRHWLHDHIQQGLLFQSWSANDIRRSWVITDNNPGRGSLSCSTLLQASPDAVKHLVEKLFADERATLKEIQGGLTRLYDSAAPACIALQTNWMRRTGWETMFKDTRRDILVALTELPNCRTDQPMPLGIQGEEVIYSLARDERRLASMMVALDRLLDQCGETVRRTDVCLRRWLRSRFPDRPYKAPFELVAKSSSEKLYRKELKRFICFWLRLSRLLPMTMRAISGRAMNKHQFRALRELWVDGIWQSEGPADMDRTDNQDGGQSMNGDESGDDEGEEEENDDDDEEDEGEDESECEESDEQDKSVAIEAGDLSDAESTSAWPLDSQEQLSQDPAADILLRFCYFAITEDFEGGLASSTMLVYFSAVRGLSTPDGNEYLQPYRFTPILARLIYCFRLVFLEALLPRFSRSYGGIARPPRHGLLQRLNAARREYMCDGTLAPMGELLSLLSYGNALRRPQGSTFRFHWSDDGEVLSWHGNQQLSMVDFRGLACEVLRSVAASCSRLMYDWEPAYVDLSQILDNLSTTTPGYSFVSDTANKLSDAHLELLLRACVSPIDGLLQEQGKDQSTWDVKAAQSYLDAHDNFLKGLMVLSNFDGGQCARISELLTIECFNTPSRERGVCVWGGKMCSIIRHHKARVATNNEFYVARFFSPPVSRLIFQYLVYIRPVALTILRRCFHREHTDALLFSPLSRVGPKSTPWTASTFTKELRRHCNAATGIPSGIGVQMYRQISIAITERHVNAAAARFNRFNDTTRTAGHGVAYAWQSGHRPMQRHTTYGRDGAFPTHLQPALLRTYEQASISWHSFLWEEGDRFSYVSAEAEHAELNNVSASDSLTPSHKRPFISDSAESPFISKRQRLRLDLLSTSDTMAAEVINQPSSEESLPVRIDEDATSFTCDSIPCPSPER</sequence>
<accession>A0A9P9G2T0</accession>
<feature type="region of interest" description="Disordered" evidence="1">
    <location>
        <begin position="385"/>
        <end position="440"/>
    </location>
</feature>
<dbReference type="EMBL" id="JAGMUX010000021">
    <property type="protein sequence ID" value="KAH7231393.1"/>
    <property type="molecule type" value="Genomic_DNA"/>
</dbReference>
<dbReference type="AlphaFoldDB" id="A0A9P9G2T0"/>
<gene>
    <name evidence="2" type="ORF">BKA55DRAFT_525266</name>
</gene>
<dbReference type="InterPro" id="IPR022698">
    <property type="entry name" value="OrsD"/>
</dbReference>
<dbReference type="Pfam" id="PF12013">
    <property type="entry name" value="OrsD"/>
    <property type="match status" value="1"/>
</dbReference>
<organism evidence="2 3">
    <name type="scientific">Fusarium redolens</name>
    <dbReference type="NCBI Taxonomy" id="48865"/>
    <lineage>
        <taxon>Eukaryota</taxon>
        <taxon>Fungi</taxon>
        <taxon>Dikarya</taxon>
        <taxon>Ascomycota</taxon>
        <taxon>Pezizomycotina</taxon>
        <taxon>Sordariomycetes</taxon>
        <taxon>Hypocreomycetidae</taxon>
        <taxon>Hypocreales</taxon>
        <taxon>Nectriaceae</taxon>
        <taxon>Fusarium</taxon>
        <taxon>Fusarium redolens species complex</taxon>
    </lineage>
</organism>